<dbReference type="AlphaFoldDB" id="A0A518ASE0"/>
<dbReference type="Proteomes" id="UP000315750">
    <property type="component" value="Chromosome"/>
</dbReference>
<dbReference type="RefSeq" id="WP_197528495.1">
    <property type="nucleotide sequence ID" value="NZ_CP036278.1"/>
</dbReference>
<evidence type="ECO:0000313" key="3">
    <source>
        <dbReference type="Proteomes" id="UP000315750"/>
    </source>
</evidence>
<reference evidence="2 3" key="1">
    <citation type="submission" date="2019-02" db="EMBL/GenBank/DDBJ databases">
        <title>Deep-cultivation of Planctomycetes and their phenomic and genomic characterization uncovers novel biology.</title>
        <authorList>
            <person name="Wiegand S."/>
            <person name="Jogler M."/>
            <person name="Boedeker C."/>
            <person name="Pinto D."/>
            <person name="Vollmers J."/>
            <person name="Rivas-Marin E."/>
            <person name="Kohn T."/>
            <person name="Peeters S.H."/>
            <person name="Heuer A."/>
            <person name="Rast P."/>
            <person name="Oberbeckmann S."/>
            <person name="Bunk B."/>
            <person name="Jeske O."/>
            <person name="Meyerdierks A."/>
            <person name="Storesund J.E."/>
            <person name="Kallscheuer N."/>
            <person name="Luecker S."/>
            <person name="Lage O.M."/>
            <person name="Pohl T."/>
            <person name="Merkel B.J."/>
            <person name="Hornburger P."/>
            <person name="Mueller R.-W."/>
            <person name="Bruemmer F."/>
            <person name="Labrenz M."/>
            <person name="Spormann A.M."/>
            <person name="Op den Camp H."/>
            <person name="Overmann J."/>
            <person name="Amann R."/>
            <person name="Jetten M.S.M."/>
            <person name="Mascher T."/>
            <person name="Medema M.H."/>
            <person name="Devos D.P."/>
            <person name="Kaster A.-K."/>
            <person name="Ovreas L."/>
            <person name="Rohde M."/>
            <person name="Galperin M.Y."/>
            <person name="Jogler C."/>
        </authorList>
    </citation>
    <scope>NUCLEOTIDE SEQUENCE [LARGE SCALE GENOMIC DNA]</scope>
    <source>
        <strain evidence="2 3">Pan181</strain>
    </source>
</reference>
<evidence type="ECO:0000313" key="2">
    <source>
        <dbReference type="EMBL" id="QDU57641.1"/>
    </source>
</evidence>
<sequence>MPSTLRRNAFTLVELLVVIAIIGILVALLLPAVQAAREAARRASCQNNMKQIGLAMHQHNDAFKRLPPAVPEGHEHNTGAMVWILPYLELGNVMDRYDFTLGPDEGANEELSKMVLPVFVCPTMSTLDGSRPNGMASYGISTGSGYSRYPVNVKTGEPDPNTHNGAIIDPVRGKTSIAKITSADGTSQTFLAGELDFGLLNYADRTAGTGTTAGGTTRWAYAYPGVSWCSTAGVFNSDRLINGFLEWETFRGDHPGGVMMLFVDGSVRMVDEETADEVLDGMATTAGGEIIE</sequence>
<dbReference type="EMBL" id="CP036278">
    <property type="protein sequence ID" value="QDU57641.1"/>
    <property type="molecule type" value="Genomic_DNA"/>
</dbReference>
<dbReference type="NCBIfam" id="TIGR04294">
    <property type="entry name" value="pre_pil_HX9DG"/>
    <property type="match status" value="1"/>
</dbReference>
<dbReference type="Gene3D" id="3.30.700.10">
    <property type="entry name" value="Glycoprotein, Type 4 Pilin"/>
    <property type="match status" value="1"/>
</dbReference>
<dbReference type="Pfam" id="PF07963">
    <property type="entry name" value="N_methyl"/>
    <property type="match status" value="1"/>
</dbReference>
<dbReference type="SUPFAM" id="SSF54523">
    <property type="entry name" value="Pili subunits"/>
    <property type="match status" value="1"/>
</dbReference>
<accession>A0A518ASE0</accession>
<dbReference type="NCBIfam" id="TIGR02532">
    <property type="entry name" value="IV_pilin_GFxxxE"/>
    <property type="match status" value="1"/>
</dbReference>
<organism evidence="2 3">
    <name type="scientific">Aeoliella mucimassa</name>
    <dbReference type="NCBI Taxonomy" id="2527972"/>
    <lineage>
        <taxon>Bacteria</taxon>
        <taxon>Pseudomonadati</taxon>
        <taxon>Planctomycetota</taxon>
        <taxon>Planctomycetia</taxon>
        <taxon>Pirellulales</taxon>
        <taxon>Lacipirellulaceae</taxon>
        <taxon>Aeoliella</taxon>
    </lineage>
</organism>
<evidence type="ECO:0000259" key="1">
    <source>
        <dbReference type="Pfam" id="PF07596"/>
    </source>
</evidence>
<dbReference type="InterPro" id="IPR027558">
    <property type="entry name" value="Pre_pil_HX9DG_C"/>
</dbReference>
<dbReference type="PANTHER" id="PTHR30093">
    <property type="entry name" value="GENERAL SECRETION PATHWAY PROTEIN G"/>
    <property type="match status" value="1"/>
</dbReference>
<dbReference type="InterPro" id="IPR012902">
    <property type="entry name" value="N_methyl_site"/>
</dbReference>
<dbReference type="KEGG" id="amuc:Pan181_38600"/>
<feature type="domain" description="DUF1559" evidence="1">
    <location>
        <begin position="34"/>
        <end position="276"/>
    </location>
</feature>
<gene>
    <name evidence="2" type="ORF">Pan181_38600</name>
</gene>
<name>A0A518ASE0_9BACT</name>
<dbReference type="InterPro" id="IPR045584">
    <property type="entry name" value="Pilin-like"/>
</dbReference>
<protein>
    <recommendedName>
        <fullName evidence="1">DUF1559 domain-containing protein</fullName>
    </recommendedName>
</protein>
<dbReference type="PANTHER" id="PTHR30093:SF2">
    <property type="entry name" value="TYPE II SECRETION SYSTEM PROTEIN H"/>
    <property type="match status" value="1"/>
</dbReference>
<proteinExistence type="predicted"/>
<dbReference type="InterPro" id="IPR011453">
    <property type="entry name" value="DUF1559"/>
</dbReference>
<dbReference type="Pfam" id="PF07596">
    <property type="entry name" value="SBP_bac_10"/>
    <property type="match status" value="1"/>
</dbReference>
<keyword evidence="3" id="KW-1185">Reference proteome</keyword>